<dbReference type="SUPFAM" id="SSF69721">
    <property type="entry name" value="DsrC, the gamma subunit of dissimilatory sulfite reductase"/>
    <property type="match status" value="1"/>
</dbReference>
<dbReference type="Gene3D" id="3.30.1420.10">
    <property type="match status" value="1"/>
</dbReference>
<feature type="active site" description="Cysteine persulfide intermediate" evidence="4">
    <location>
        <position position="104"/>
    </location>
</feature>
<dbReference type="EMBL" id="CP004353">
    <property type="protein sequence ID" value="AHI22628.1"/>
    <property type="molecule type" value="Genomic_DNA"/>
</dbReference>
<accession>W5Y7Y7</accession>
<dbReference type="eggNOG" id="COG2920">
    <property type="taxonomic scope" value="Bacteria"/>
</dbReference>
<dbReference type="InterPro" id="IPR025526">
    <property type="entry name" value="DsrC-like_dom_sf"/>
</dbReference>
<dbReference type="Gene3D" id="1.10.10.370">
    <property type="entry name" value="DsrC-like protein, C-terminal domain"/>
    <property type="match status" value="1"/>
</dbReference>
<dbReference type="PANTHER" id="PTHR37010:SF1">
    <property type="entry name" value="SULFURTRANSFERASE TUSE"/>
    <property type="match status" value="1"/>
</dbReference>
<keyword evidence="6" id="KW-1185">Reference proteome</keyword>
<gene>
    <name evidence="5" type="ORF">B843_06215</name>
</gene>
<dbReference type="STRING" id="1224164.B843_06215"/>
<dbReference type="PIRSF" id="PIRSF006223">
    <property type="entry name" value="DsrC_TusE"/>
    <property type="match status" value="1"/>
</dbReference>
<dbReference type="Pfam" id="PF04358">
    <property type="entry name" value="DsrC"/>
    <property type="match status" value="1"/>
</dbReference>
<evidence type="ECO:0000256" key="3">
    <source>
        <dbReference type="ARBA" id="ARBA00022490"/>
    </source>
</evidence>
<dbReference type="InterPro" id="IPR042072">
    <property type="entry name" value="DsrC-like_C"/>
</dbReference>
<dbReference type="InterPro" id="IPR043163">
    <property type="entry name" value="DsrC-like_N"/>
</dbReference>
<dbReference type="HOGENOM" id="CLU_153199_0_1_11"/>
<dbReference type="InterPro" id="IPR007453">
    <property type="entry name" value="DsrC/TusE"/>
</dbReference>
<dbReference type="PATRIC" id="fig|1224164.3.peg.1247"/>
<dbReference type="GO" id="GO:0097163">
    <property type="term" value="F:sulfur carrier activity"/>
    <property type="evidence" value="ECO:0007669"/>
    <property type="project" value="TreeGrafter"/>
</dbReference>
<dbReference type="KEGG" id="cvt:B843_06215"/>
<evidence type="ECO:0000256" key="2">
    <source>
        <dbReference type="ARBA" id="ARBA00005718"/>
    </source>
</evidence>
<proteinExistence type="inferred from homology"/>
<dbReference type="RefSeq" id="WP_025252659.1">
    <property type="nucleotide sequence ID" value="NZ_CP004353.1"/>
</dbReference>
<keyword evidence="3" id="KW-0963">Cytoplasm</keyword>
<protein>
    <submittedName>
        <fullName evidence="5">DsrC family protein</fullName>
    </submittedName>
</protein>
<sequence>MPTNTFLGRPITVNEEGFLTVASEWDAELAVELARIAGIEKLSEEQWKLVRFVRQDFLDQGAAPTLRRMSKVGGFNIPRIFELFPGKPAKKLAYIAGATKPVACV</sequence>
<name>W5Y7Y7_9CORY</name>
<dbReference type="GO" id="GO:0002143">
    <property type="term" value="P:tRNA wobble position uridine thiolation"/>
    <property type="evidence" value="ECO:0007669"/>
    <property type="project" value="TreeGrafter"/>
</dbReference>
<evidence type="ECO:0000256" key="1">
    <source>
        <dbReference type="ARBA" id="ARBA00004496"/>
    </source>
</evidence>
<dbReference type="AlphaFoldDB" id="W5Y7Y7"/>
<comment type="similarity">
    <text evidence="2">Belongs to the DsrC/TusE family.</text>
</comment>
<dbReference type="NCBIfam" id="TIGR03342">
    <property type="entry name" value="dsrC_tusE_dsvC"/>
    <property type="match status" value="1"/>
</dbReference>
<dbReference type="GO" id="GO:0005737">
    <property type="term" value="C:cytoplasm"/>
    <property type="evidence" value="ECO:0007669"/>
    <property type="project" value="UniProtKB-SubCell"/>
</dbReference>
<evidence type="ECO:0000313" key="6">
    <source>
        <dbReference type="Proteomes" id="UP000019222"/>
    </source>
</evidence>
<dbReference type="PANTHER" id="PTHR37010">
    <property type="entry name" value="SULFURTRANSFERASE TUSE"/>
    <property type="match status" value="1"/>
</dbReference>
<evidence type="ECO:0000256" key="4">
    <source>
        <dbReference type="PIRSR" id="PIRSR006223-50"/>
    </source>
</evidence>
<comment type="subcellular location">
    <subcellularLocation>
        <location evidence="1">Cytoplasm</location>
    </subcellularLocation>
</comment>
<organism evidence="5 6">
    <name type="scientific">Corynebacterium vitaeruminis DSM 20294</name>
    <dbReference type="NCBI Taxonomy" id="1224164"/>
    <lineage>
        <taxon>Bacteria</taxon>
        <taxon>Bacillati</taxon>
        <taxon>Actinomycetota</taxon>
        <taxon>Actinomycetes</taxon>
        <taxon>Mycobacteriales</taxon>
        <taxon>Corynebacteriaceae</taxon>
        <taxon>Corynebacterium</taxon>
    </lineage>
</organism>
<dbReference type="Proteomes" id="UP000019222">
    <property type="component" value="Chromosome"/>
</dbReference>
<reference evidence="5 6" key="1">
    <citation type="submission" date="2013-02" db="EMBL/GenBank/DDBJ databases">
        <title>The complete genome sequence of Corynebacterium vitaeruminis DSM 20294.</title>
        <authorList>
            <person name="Ruckert C."/>
            <person name="Albersmeier A."/>
            <person name="Kalinowski J."/>
        </authorList>
    </citation>
    <scope>NUCLEOTIDE SEQUENCE [LARGE SCALE GENOMIC DNA]</scope>
    <source>
        <strain evidence="6">ATCC 10234</strain>
    </source>
</reference>
<evidence type="ECO:0000313" key="5">
    <source>
        <dbReference type="EMBL" id="AHI22628.1"/>
    </source>
</evidence>